<reference evidence="1" key="1">
    <citation type="submission" date="2020-03" db="EMBL/GenBank/DDBJ databases">
        <title>A transcriptome and proteome of the tick Rhipicephalus microplus shaped by the genetic composition of its hosts and developmental stage.</title>
        <authorList>
            <person name="Garcia G.R."/>
            <person name="Ribeiro J.M.C."/>
            <person name="Maruyama S.R."/>
            <person name="Gardinasse L.G."/>
            <person name="Nelson K."/>
            <person name="Ferreira B.R."/>
            <person name="Andrade T.G."/>
            <person name="Santos I.K.F.M."/>
        </authorList>
    </citation>
    <scope>NUCLEOTIDE SEQUENCE</scope>
    <source>
        <strain evidence="1">NSGR</strain>
        <tissue evidence="1">Salivary glands</tissue>
    </source>
</reference>
<protein>
    <submittedName>
        <fullName evidence="1">Putative secreted protein</fullName>
    </submittedName>
</protein>
<proteinExistence type="predicted"/>
<name>A0A6G5A190_RHIMP</name>
<organism evidence="1">
    <name type="scientific">Rhipicephalus microplus</name>
    <name type="common">Cattle tick</name>
    <name type="synonym">Boophilus microplus</name>
    <dbReference type="NCBI Taxonomy" id="6941"/>
    <lineage>
        <taxon>Eukaryota</taxon>
        <taxon>Metazoa</taxon>
        <taxon>Ecdysozoa</taxon>
        <taxon>Arthropoda</taxon>
        <taxon>Chelicerata</taxon>
        <taxon>Arachnida</taxon>
        <taxon>Acari</taxon>
        <taxon>Parasitiformes</taxon>
        <taxon>Ixodida</taxon>
        <taxon>Ixodoidea</taxon>
        <taxon>Ixodidae</taxon>
        <taxon>Rhipicephalinae</taxon>
        <taxon>Rhipicephalus</taxon>
        <taxon>Boophilus</taxon>
    </lineage>
</organism>
<evidence type="ECO:0000313" key="1">
    <source>
        <dbReference type="EMBL" id="NIE44782.1"/>
    </source>
</evidence>
<sequence length="75" mass="8785">MVLQFLKLLIATSVYSLQFFYLIHSSPVYKCRVLSMLWSLSFLEAMRSILKLFCCCIRVLKLMEVFLLHAGTTKF</sequence>
<dbReference type="AlphaFoldDB" id="A0A6G5A190"/>
<dbReference type="EMBL" id="GIKN01002509">
    <property type="protein sequence ID" value="NIE44782.1"/>
    <property type="molecule type" value="Transcribed_RNA"/>
</dbReference>
<accession>A0A6G5A190</accession>